<accession>A0A9D2HCR9</accession>
<reference evidence="1" key="1">
    <citation type="journal article" date="2021" name="PeerJ">
        <title>Extensive microbial diversity within the chicken gut microbiome revealed by metagenomics and culture.</title>
        <authorList>
            <person name="Gilroy R."/>
            <person name="Ravi A."/>
            <person name="Getino M."/>
            <person name="Pursley I."/>
            <person name="Horton D.L."/>
            <person name="Alikhan N.F."/>
            <person name="Baker D."/>
            <person name="Gharbi K."/>
            <person name="Hall N."/>
            <person name="Watson M."/>
            <person name="Adriaenssens E.M."/>
            <person name="Foster-Nyarko E."/>
            <person name="Jarju S."/>
            <person name="Secka A."/>
            <person name="Antonio M."/>
            <person name="Oren A."/>
            <person name="Chaudhuri R.R."/>
            <person name="La Ragione R."/>
            <person name="Hildebrand F."/>
            <person name="Pallen M.J."/>
        </authorList>
    </citation>
    <scope>NUCLEOTIDE SEQUENCE</scope>
    <source>
        <strain evidence="1">CHK186-16707</strain>
    </source>
</reference>
<reference evidence="1" key="2">
    <citation type="submission" date="2021-04" db="EMBL/GenBank/DDBJ databases">
        <authorList>
            <person name="Gilroy R."/>
        </authorList>
    </citation>
    <scope>NUCLEOTIDE SEQUENCE</scope>
    <source>
        <strain evidence="1">CHK186-16707</strain>
    </source>
</reference>
<evidence type="ECO:0000313" key="2">
    <source>
        <dbReference type="Proteomes" id="UP000824225"/>
    </source>
</evidence>
<name>A0A9D2HCR9_9BACT</name>
<dbReference type="EMBL" id="DXAN01000023">
    <property type="protein sequence ID" value="HJA08842.1"/>
    <property type="molecule type" value="Genomic_DNA"/>
</dbReference>
<proteinExistence type="predicted"/>
<comment type="caution">
    <text evidence="1">The sequence shown here is derived from an EMBL/GenBank/DDBJ whole genome shotgun (WGS) entry which is preliminary data.</text>
</comment>
<dbReference type="Proteomes" id="UP000824225">
    <property type="component" value="Unassembled WGS sequence"/>
</dbReference>
<organism evidence="1 2">
    <name type="scientific">Candidatus Mailhella merdigallinarum</name>
    <dbReference type="NCBI Taxonomy" id="2838658"/>
    <lineage>
        <taxon>Bacteria</taxon>
        <taxon>Pseudomonadati</taxon>
        <taxon>Thermodesulfobacteriota</taxon>
        <taxon>Desulfovibrionia</taxon>
        <taxon>Desulfovibrionales</taxon>
        <taxon>Desulfovibrionaceae</taxon>
        <taxon>Mailhella</taxon>
    </lineage>
</organism>
<gene>
    <name evidence="1" type="ORF">H9962_06610</name>
</gene>
<protein>
    <submittedName>
        <fullName evidence="1">Uncharacterized protein</fullName>
    </submittedName>
</protein>
<evidence type="ECO:0000313" key="1">
    <source>
        <dbReference type="EMBL" id="HJA08842.1"/>
    </source>
</evidence>
<dbReference type="AlphaFoldDB" id="A0A9D2HCR9"/>
<sequence>MADAAYIGENTDLILGREFLTWLWFRSETSNGLFRMGGQSGHAGEPFTVSMEQRVVVRGGEGDNLETASVSGSLSPLREARLGLQTGKLVVRALARMEKDGMAWQVTLKAEDFSIGSLRTPSVAKDEEGDDPDALFLEKMYLIESSLEMLDELYRQFLEARLSPAWGAEAAAVAEWMRHDISQGAM</sequence>